<dbReference type="EMBL" id="AP024237">
    <property type="protein sequence ID" value="BCO33684.1"/>
    <property type="molecule type" value="Genomic_DNA"/>
</dbReference>
<evidence type="ECO:0000313" key="1">
    <source>
        <dbReference type="EMBL" id="BCO33684.1"/>
    </source>
</evidence>
<gene>
    <name evidence="1" type="ORF">MHEC_01170</name>
</gene>
<accession>A0A2I3EG90</accession>
<protein>
    <submittedName>
        <fullName evidence="1">Uncharacterized protein</fullName>
    </submittedName>
</protein>
<keyword evidence="2" id="KW-1185">Reference proteome</keyword>
<dbReference type="STRING" id="110505.ACT16_23340"/>
<dbReference type="AlphaFoldDB" id="A0A2I3EG90"/>
<sequence length="78" mass="8529">MLAAAQRSLEQEKNLVLVVDDAQLLDPLSATLVHQLAVSGVTRLIVVIRSGEAVPDALTALWKEQLLLRLDINPFTRA</sequence>
<proteinExistence type="predicted"/>
<evidence type="ECO:0000313" key="2">
    <source>
        <dbReference type="Proteomes" id="UP000595446"/>
    </source>
</evidence>
<dbReference type="Proteomes" id="UP000595446">
    <property type="component" value="Chromosome"/>
</dbReference>
<organism evidence="1 2">
    <name type="scientific">Mycobacterium heckeshornense</name>
    <dbReference type="NCBI Taxonomy" id="110505"/>
    <lineage>
        <taxon>Bacteria</taxon>
        <taxon>Bacillati</taxon>
        <taxon>Actinomycetota</taxon>
        <taxon>Actinomycetes</taxon>
        <taxon>Mycobacteriales</taxon>
        <taxon>Mycobacteriaceae</taxon>
        <taxon>Mycobacterium</taxon>
    </lineage>
</organism>
<name>A0A2I3EG90_9MYCO</name>
<reference evidence="1 2" key="1">
    <citation type="submission" date="2020-12" db="EMBL/GenBank/DDBJ databases">
        <title>Complete genome sequence of Mycobacterium heckeshornense JCM 15655T, closely related to a pathogenic non-tuberculous mycobacterial species Mycobacterium xenopi.</title>
        <authorList>
            <person name="Yoshida M."/>
            <person name="Fukano H."/>
            <person name="Asakura T."/>
            <person name="Suzuki M."/>
            <person name="Hoshino Y."/>
        </authorList>
    </citation>
    <scope>NUCLEOTIDE SEQUENCE [LARGE SCALE GENOMIC DNA]</scope>
    <source>
        <strain evidence="1 2">JCM 15655</strain>
    </source>
</reference>